<evidence type="ECO:0000256" key="13">
    <source>
        <dbReference type="ARBA" id="ARBA00023295"/>
    </source>
</evidence>
<dbReference type="PANTHER" id="PTHR22993:SF9">
    <property type="entry name" value="FORMAMIDOPYRIMIDINE-DNA GLYCOSYLASE"/>
    <property type="match status" value="1"/>
</dbReference>
<feature type="binding site" evidence="15">
    <location>
        <position position="113"/>
    </location>
    <ligand>
        <name>DNA</name>
        <dbReference type="ChEBI" id="CHEBI:16991"/>
    </ligand>
</feature>
<feature type="domain" description="FPG-type" evidence="16">
    <location>
        <begin position="239"/>
        <end position="273"/>
    </location>
</feature>
<dbReference type="InterPro" id="IPR015887">
    <property type="entry name" value="DNA_glyclase_Znf_dom_DNA_BS"/>
</dbReference>
<dbReference type="GO" id="GO:0006979">
    <property type="term" value="P:response to oxidative stress"/>
    <property type="evidence" value="ECO:0007669"/>
    <property type="project" value="UniProtKB-ARBA"/>
</dbReference>
<comment type="caution">
    <text evidence="18">The sequence shown here is derived from an EMBL/GenBank/DDBJ whole genome shotgun (WGS) entry which is preliminary data.</text>
</comment>
<keyword evidence="6 15" id="KW-0863">Zinc-finger</keyword>
<dbReference type="Pfam" id="PF01149">
    <property type="entry name" value="Fapy_DNA_glyco"/>
    <property type="match status" value="1"/>
</dbReference>
<dbReference type="SUPFAM" id="SSF46946">
    <property type="entry name" value="S13-like H2TH domain"/>
    <property type="match status" value="1"/>
</dbReference>
<evidence type="ECO:0000256" key="14">
    <source>
        <dbReference type="ARBA" id="ARBA00044632"/>
    </source>
</evidence>
<dbReference type="EC" id="3.2.2.23" evidence="15"/>
<dbReference type="PANTHER" id="PTHR22993">
    <property type="entry name" value="FORMAMIDOPYRIMIDINE-DNA GLYCOSYLASE"/>
    <property type="match status" value="1"/>
</dbReference>
<dbReference type="Pfam" id="PF06831">
    <property type="entry name" value="H2TH"/>
    <property type="match status" value="1"/>
</dbReference>
<dbReference type="Gene3D" id="1.10.8.50">
    <property type="match status" value="1"/>
</dbReference>
<feature type="active site" description="Proton donor; for beta-elimination activity" evidence="15">
    <location>
        <position position="61"/>
    </location>
</feature>
<evidence type="ECO:0000256" key="10">
    <source>
        <dbReference type="ARBA" id="ARBA00023204"/>
    </source>
</evidence>
<dbReference type="NCBIfam" id="NF002211">
    <property type="entry name" value="PRK01103.1"/>
    <property type="match status" value="1"/>
</dbReference>
<dbReference type="GO" id="GO:0034039">
    <property type="term" value="F:8-oxo-7,8-dihydroguanine DNA N-glycosylase activity"/>
    <property type="evidence" value="ECO:0007669"/>
    <property type="project" value="TreeGrafter"/>
</dbReference>
<dbReference type="PROSITE" id="PS51068">
    <property type="entry name" value="FPG_CAT"/>
    <property type="match status" value="1"/>
</dbReference>
<organism evidence="18 19">
    <name type="scientific">Arachnia propionica</name>
    <dbReference type="NCBI Taxonomy" id="1750"/>
    <lineage>
        <taxon>Bacteria</taxon>
        <taxon>Bacillati</taxon>
        <taxon>Actinomycetota</taxon>
        <taxon>Actinomycetes</taxon>
        <taxon>Propionibacteriales</taxon>
        <taxon>Propionibacteriaceae</taxon>
        <taxon>Arachnia</taxon>
    </lineage>
</organism>
<dbReference type="GO" id="GO:0008270">
    <property type="term" value="F:zinc ion binding"/>
    <property type="evidence" value="ECO:0007669"/>
    <property type="project" value="UniProtKB-UniRule"/>
</dbReference>
<protein>
    <recommendedName>
        <fullName evidence="15">Formamidopyrimidine-DNA glycosylase</fullName>
        <shortName evidence="15">Fapy-DNA glycosylase</shortName>
        <ecNumber evidence="15">3.2.2.23</ecNumber>
    </recommendedName>
    <alternativeName>
        <fullName evidence="15">DNA-(apurinic or apyrimidinic site) lyase MutM</fullName>
        <shortName evidence="15">AP lyase MutM</shortName>
        <ecNumber evidence="15">4.2.99.18</ecNumber>
    </alternativeName>
</protein>
<evidence type="ECO:0000256" key="11">
    <source>
        <dbReference type="ARBA" id="ARBA00023239"/>
    </source>
</evidence>
<dbReference type="SUPFAM" id="SSF57716">
    <property type="entry name" value="Glucocorticoid receptor-like (DNA-binding domain)"/>
    <property type="match status" value="1"/>
</dbReference>
<dbReference type="GO" id="GO:0006284">
    <property type="term" value="P:base-excision repair"/>
    <property type="evidence" value="ECO:0007669"/>
    <property type="project" value="InterPro"/>
</dbReference>
<dbReference type="EC" id="4.2.99.18" evidence="15"/>
<evidence type="ECO:0000313" key="19">
    <source>
        <dbReference type="Proteomes" id="UP000280819"/>
    </source>
</evidence>
<keyword evidence="5 15" id="KW-0227">DNA damage</keyword>
<dbReference type="EMBL" id="RQZG01000020">
    <property type="protein sequence ID" value="RRD03447.1"/>
    <property type="molecule type" value="Genomic_DNA"/>
</dbReference>
<evidence type="ECO:0000313" key="18">
    <source>
        <dbReference type="EMBL" id="RRD03447.1"/>
    </source>
</evidence>
<dbReference type="GO" id="GO:0003690">
    <property type="term" value="F:double-stranded DNA binding"/>
    <property type="evidence" value="ECO:0007669"/>
    <property type="project" value="UniProtKB-ARBA"/>
</dbReference>
<evidence type="ECO:0000256" key="1">
    <source>
        <dbReference type="ARBA" id="ARBA00001668"/>
    </source>
</evidence>
<dbReference type="InterPro" id="IPR012319">
    <property type="entry name" value="FPG_cat"/>
</dbReference>
<feature type="active site" description="Proton donor; for delta-elimination activity" evidence="15">
    <location>
        <position position="263"/>
    </location>
</feature>
<comment type="subunit">
    <text evidence="3 15">Monomer.</text>
</comment>
<comment type="catalytic activity">
    <reaction evidence="1 15">
        <text>Hydrolysis of DNA containing ring-opened 7-methylguanine residues, releasing 2,6-diamino-4-hydroxy-5-(N-methyl)formamidopyrimidine.</text>
        <dbReference type="EC" id="3.2.2.23"/>
    </reaction>
</comment>
<proteinExistence type="inferred from homology"/>
<evidence type="ECO:0000256" key="12">
    <source>
        <dbReference type="ARBA" id="ARBA00023268"/>
    </source>
</evidence>
<feature type="active site" description="Schiff-base intermediate with DNA" evidence="15">
    <location>
        <position position="2"/>
    </location>
</feature>
<comment type="catalytic activity">
    <reaction evidence="14 15">
        <text>2'-deoxyribonucleotide-(2'-deoxyribose 5'-phosphate)-2'-deoxyribonucleotide-DNA = a 3'-end 2'-deoxyribonucleotide-(2,3-dehydro-2,3-deoxyribose 5'-phosphate)-DNA + a 5'-end 5'-phospho-2'-deoxyribonucleoside-DNA + H(+)</text>
        <dbReference type="Rhea" id="RHEA:66592"/>
        <dbReference type="Rhea" id="RHEA-COMP:13180"/>
        <dbReference type="Rhea" id="RHEA-COMP:16897"/>
        <dbReference type="Rhea" id="RHEA-COMP:17067"/>
        <dbReference type="ChEBI" id="CHEBI:15378"/>
        <dbReference type="ChEBI" id="CHEBI:136412"/>
        <dbReference type="ChEBI" id="CHEBI:157695"/>
        <dbReference type="ChEBI" id="CHEBI:167181"/>
        <dbReference type="EC" id="4.2.99.18"/>
    </reaction>
</comment>
<reference evidence="18 19" key="1">
    <citation type="submission" date="2018-11" db="EMBL/GenBank/DDBJ databases">
        <title>Genomes From Bacteria Associated with the Canine Oral Cavity: a Test Case for Automated Genome-Based Taxonomic Assignment.</title>
        <authorList>
            <person name="Coil D.A."/>
            <person name="Jospin G."/>
            <person name="Darling A.E."/>
            <person name="Wallis C."/>
            <person name="Davis I.J."/>
            <person name="Harris S."/>
            <person name="Eisen J.A."/>
            <person name="Holcombe L.J."/>
            <person name="O'Flynn C."/>
        </authorList>
    </citation>
    <scope>NUCLEOTIDE SEQUENCE [LARGE SCALE GENOMIC DNA]</scope>
    <source>
        <strain evidence="18 19">OH887_COT-365</strain>
    </source>
</reference>
<dbReference type="InterPro" id="IPR020629">
    <property type="entry name" value="FPG_Glyclase"/>
</dbReference>
<comment type="function">
    <text evidence="15">Involved in base excision repair of DNA damaged by oxidation or by mutagenic agents. Acts as DNA glycosylase that recognizes and removes damaged bases. Has a preference for oxidized purines, such as 7,8-dihydro-8-oxoguanine (8-oxoG). Has AP (apurinic/apyrimidinic) lyase activity and introduces nicks in the DNA strand. Cleaves the DNA backbone by beta-delta elimination to generate a single-strand break at the site of the removed base with both 3'- and 5'-phosphates.</text>
</comment>
<feature type="binding site" evidence="15">
    <location>
        <position position="94"/>
    </location>
    <ligand>
        <name>DNA</name>
        <dbReference type="ChEBI" id="CHEBI:16991"/>
    </ligand>
</feature>
<keyword evidence="12 15" id="KW-0511">Multifunctional enzyme</keyword>
<dbReference type="NCBIfam" id="TIGR00577">
    <property type="entry name" value="fpg"/>
    <property type="match status" value="1"/>
</dbReference>
<dbReference type="SUPFAM" id="SSF81624">
    <property type="entry name" value="N-terminal domain of MutM-like DNA repair proteins"/>
    <property type="match status" value="1"/>
</dbReference>
<evidence type="ECO:0000256" key="3">
    <source>
        <dbReference type="ARBA" id="ARBA00011245"/>
    </source>
</evidence>
<dbReference type="Gene3D" id="3.20.190.10">
    <property type="entry name" value="MutM-like, N-terminal"/>
    <property type="match status" value="1"/>
</dbReference>
<keyword evidence="7 15" id="KW-0378">Hydrolase</keyword>
<dbReference type="RefSeq" id="WP_124845843.1">
    <property type="nucleotide sequence ID" value="NZ_RQZG01000020.1"/>
</dbReference>
<dbReference type="PROSITE" id="PS51066">
    <property type="entry name" value="ZF_FPG_2"/>
    <property type="match status" value="1"/>
</dbReference>
<name>A0A3P1T1S3_9ACTN</name>
<dbReference type="CDD" id="cd08966">
    <property type="entry name" value="EcFpg-like_N"/>
    <property type="match status" value="1"/>
</dbReference>
<feature type="domain" description="Formamidopyrimidine-DNA glycosylase catalytic" evidence="17">
    <location>
        <begin position="2"/>
        <end position="116"/>
    </location>
</feature>
<evidence type="ECO:0000256" key="6">
    <source>
        <dbReference type="ARBA" id="ARBA00022771"/>
    </source>
</evidence>
<dbReference type="InterPro" id="IPR035937">
    <property type="entry name" value="FPG_N"/>
</dbReference>
<dbReference type="Proteomes" id="UP000280819">
    <property type="component" value="Unassembled WGS sequence"/>
</dbReference>
<dbReference type="GO" id="GO:0003684">
    <property type="term" value="F:damaged DNA binding"/>
    <property type="evidence" value="ECO:0007669"/>
    <property type="project" value="InterPro"/>
</dbReference>
<dbReference type="InterPro" id="IPR000214">
    <property type="entry name" value="Znf_DNA_glyclase/AP_lyase"/>
</dbReference>
<evidence type="ECO:0000259" key="16">
    <source>
        <dbReference type="PROSITE" id="PS51066"/>
    </source>
</evidence>
<keyword evidence="11 15" id="KW-0456">Lyase</keyword>
<evidence type="ECO:0000256" key="5">
    <source>
        <dbReference type="ARBA" id="ARBA00022763"/>
    </source>
</evidence>
<dbReference type="OrthoDB" id="9800855at2"/>
<keyword evidence="9 15" id="KW-0238">DNA-binding</keyword>
<evidence type="ECO:0000256" key="2">
    <source>
        <dbReference type="ARBA" id="ARBA00009409"/>
    </source>
</evidence>
<dbReference type="SMART" id="SM01232">
    <property type="entry name" value="H2TH"/>
    <property type="match status" value="1"/>
</dbReference>
<dbReference type="FunFam" id="1.10.8.50:FF:000003">
    <property type="entry name" value="Formamidopyrimidine-DNA glycosylase"/>
    <property type="match status" value="1"/>
</dbReference>
<evidence type="ECO:0000256" key="4">
    <source>
        <dbReference type="ARBA" id="ARBA00022723"/>
    </source>
</evidence>
<dbReference type="HAMAP" id="MF_00103">
    <property type="entry name" value="Fapy_DNA_glycosyl"/>
    <property type="match status" value="1"/>
</dbReference>
<dbReference type="PROSITE" id="PS01242">
    <property type="entry name" value="ZF_FPG_1"/>
    <property type="match status" value="1"/>
</dbReference>
<evidence type="ECO:0000256" key="15">
    <source>
        <dbReference type="HAMAP-Rule" id="MF_00103"/>
    </source>
</evidence>
<dbReference type="SMART" id="SM00898">
    <property type="entry name" value="Fapy_DNA_glyco"/>
    <property type="match status" value="1"/>
</dbReference>
<feature type="active site" description="Proton donor" evidence="15">
    <location>
        <position position="3"/>
    </location>
</feature>
<keyword evidence="8 15" id="KW-0862">Zinc</keyword>
<gene>
    <name evidence="15" type="primary">mutM</name>
    <name evidence="15" type="synonym">fpg</name>
    <name evidence="18" type="ORF">EII34_14255</name>
</gene>
<comment type="similarity">
    <text evidence="2 15">Belongs to the FPG family.</text>
</comment>
<evidence type="ECO:0000256" key="7">
    <source>
        <dbReference type="ARBA" id="ARBA00022801"/>
    </source>
</evidence>
<evidence type="ECO:0000259" key="17">
    <source>
        <dbReference type="PROSITE" id="PS51068"/>
    </source>
</evidence>
<dbReference type="AlphaFoldDB" id="A0A3P1T1S3"/>
<comment type="cofactor">
    <cofactor evidence="15">
        <name>Zn(2+)</name>
        <dbReference type="ChEBI" id="CHEBI:29105"/>
    </cofactor>
    <text evidence="15">Binds 1 zinc ion per subunit.</text>
</comment>
<evidence type="ECO:0000256" key="8">
    <source>
        <dbReference type="ARBA" id="ARBA00022833"/>
    </source>
</evidence>
<sequence length="282" mass="31829">MPELPEVEVVRRGLETHLLGRRIEAVHVLHDRPVRSHPGGADGFSAALVGRRVDAVRRRGKYLWFALGDDAVIAHLGMSGQFRVNDPADPHLRHTRVLFGLDDGTQLRFLDQRMFGGFEVVEAGALDPVPHIALDPFDPDFDPAAVARRLRARHTTVKRALLDQRLVSGIGNIYADEALWRARLHFEHPTEALSQLRARQLLTHAGDVMREALAEGGTSFDALYVNINGESGYFERELDAYGREDRPCRRCSTPMVRRKFTNRSSFLCPKCQRLPRDIRTNA</sequence>
<dbReference type="GO" id="GO:0140078">
    <property type="term" value="F:class I DNA-(apurinic or apyrimidinic site) endonuclease activity"/>
    <property type="evidence" value="ECO:0007669"/>
    <property type="project" value="UniProtKB-EC"/>
</dbReference>
<accession>A0A3P1T1S3</accession>
<feature type="binding site" evidence="15">
    <location>
        <position position="153"/>
    </location>
    <ligand>
        <name>DNA</name>
        <dbReference type="ChEBI" id="CHEBI:16991"/>
    </ligand>
</feature>
<dbReference type="InterPro" id="IPR010979">
    <property type="entry name" value="Ribosomal_uS13-like_H2TH"/>
</dbReference>
<keyword evidence="13 15" id="KW-0326">Glycosidase</keyword>
<evidence type="ECO:0000256" key="9">
    <source>
        <dbReference type="ARBA" id="ARBA00023125"/>
    </source>
</evidence>
<keyword evidence="4 15" id="KW-0479">Metal-binding</keyword>
<keyword evidence="10 15" id="KW-0234">DNA repair</keyword>
<dbReference type="InterPro" id="IPR015886">
    <property type="entry name" value="H2TH_FPG"/>
</dbReference>